<keyword evidence="6" id="KW-0614">Plasmid</keyword>
<dbReference type="Proteomes" id="UP000676409">
    <property type="component" value="Plasmid unnamed"/>
</dbReference>
<feature type="transmembrane region" description="Helical" evidence="4">
    <location>
        <begin position="310"/>
        <end position="327"/>
    </location>
</feature>
<keyword evidence="2 4" id="KW-1133">Transmembrane helix</keyword>
<dbReference type="Pfam" id="PF07690">
    <property type="entry name" value="MFS_1"/>
    <property type="match status" value="1"/>
</dbReference>
<dbReference type="EMBL" id="CP073079">
    <property type="protein sequence ID" value="QUD91000.1"/>
    <property type="molecule type" value="Genomic_DNA"/>
</dbReference>
<dbReference type="AlphaFoldDB" id="A0A975G510"/>
<evidence type="ECO:0000313" key="7">
    <source>
        <dbReference type="Proteomes" id="UP000676409"/>
    </source>
</evidence>
<dbReference type="CDD" id="cd17370">
    <property type="entry name" value="MFS_MJ1317_like"/>
    <property type="match status" value="1"/>
</dbReference>
<feature type="transmembrane region" description="Helical" evidence="4">
    <location>
        <begin position="152"/>
        <end position="169"/>
    </location>
</feature>
<dbReference type="InterPro" id="IPR036259">
    <property type="entry name" value="MFS_trans_sf"/>
</dbReference>
<sequence>MAMDQQKQSPPRSWFTPGVAGIGLASFFSDVGHEVPTALLPSLLSSLGAPAAVLGLIEGLANGASGLARLAGGPIADDPGQRKQVAIGGYASTALLSSLIGIAAASWQVGAFRVAAWTARGLRVPARNALLADIAPADGYGRAYGFERAMDNLGAIVGPALALVLVSLIGVRSAILVSIVPGLFAAAAIFFAVARAPRLTRRTSAPLRIKLAALVRGPLGRLLLAMTVLELGGAAATLLILRATQALTPHLGLQGATQTALGLYIAYNVAATLISFPAGYVSDHRGPVWVVATGALMFAGGYLAFTSGSIAWLAIGFVLAGLAAGALETGQHAAVAAIAPADLRGSAFGLLAAMQSFGGFAASAVAGLLWTIISPAAAFFYLAVCMGLGGLATLVTAALGGRTPEA</sequence>
<name>A0A975G510_9CAUL</name>
<dbReference type="PANTHER" id="PTHR23518:SF2">
    <property type="entry name" value="MAJOR FACILITATOR SUPERFAMILY TRANSPORTER"/>
    <property type="match status" value="1"/>
</dbReference>
<keyword evidence="7" id="KW-1185">Reference proteome</keyword>
<dbReference type="InterPro" id="IPR020846">
    <property type="entry name" value="MFS_dom"/>
</dbReference>
<dbReference type="Gene3D" id="1.20.1250.20">
    <property type="entry name" value="MFS general substrate transporter like domains"/>
    <property type="match status" value="1"/>
</dbReference>
<evidence type="ECO:0000256" key="2">
    <source>
        <dbReference type="ARBA" id="ARBA00022989"/>
    </source>
</evidence>
<dbReference type="InterPro" id="IPR011701">
    <property type="entry name" value="MFS"/>
</dbReference>
<accession>A0A975G510</accession>
<dbReference type="SUPFAM" id="SSF103473">
    <property type="entry name" value="MFS general substrate transporter"/>
    <property type="match status" value="1"/>
</dbReference>
<feature type="transmembrane region" description="Helical" evidence="4">
    <location>
        <begin position="288"/>
        <end position="304"/>
    </location>
</feature>
<dbReference type="KEGG" id="caul:KCG34_25455"/>
<protein>
    <submittedName>
        <fullName evidence="6">MFS transporter</fullName>
    </submittedName>
</protein>
<feature type="transmembrane region" description="Helical" evidence="4">
    <location>
        <begin position="348"/>
        <end position="373"/>
    </location>
</feature>
<gene>
    <name evidence="6" type="ORF">KCG34_25455</name>
</gene>
<feature type="transmembrane region" description="Helical" evidence="4">
    <location>
        <begin position="175"/>
        <end position="197"/>
    </location>
</feature>
<feature type="domain" description="Major facilitator superfamily (MFS) profile" evidence="5">
    <location>
        <begin position="18"/>
        <end position="401"/>
    </location>
</feature>
<proteinExistence type="predicted"/>
<evidence type="ECO:0000256" key="3">
    <source>
        <dbReference type="ARBA" id="ARBA00023136"/>
    </source>
</evidence>
<evidence type="ECO:0000256" key="4">
    <source>
        <dbReference type="SAM" id="Phobius"/>
    </source>
</evidence>
<keyword evidence="3 4" id="KW-0472">Membrane</keyword>
<dbReference type="PANTHER" id="PTHR23518">
    <property type="entry name" value="C-METHYLTRANSFERASE"/>
    <property type="match status" value="1"/>
</dbReference>
<keyword evidence="1 4" id="KW-0812">Transmembrane</keyword>
<dbReference type="PROSITE" id="PS50850">
    <property type="entry name" value="MFS"/>
    <property type="match status" value="1"/>
</dbReference>
<organism evidence="6 7">
    <name type="scientific">Phenylobacterium montanum</name>
    <dbReference type="NCBI Taxonomy" id="2823693"/>
    <lineage>
        <taxon>Bacteria</taxon>
        <taxon>Pseudomonadati</taxon>
        <taxon>Pseudomonadota</taxon>
        <taxon>Alphaproteobacteria</taxon>
        <taxon>Caulobacterales</taxon>
        <taxon>Caulobacteraceae</taxon>
        <taxon>Phenylobacterium</taxon>
    </lineage>
</organism>
<feature type="transmembrane region" description="Helical" evidence="4">
    <location>
        <begin position="379"/>
        <end position="400"/>
    </location>
</feature>
<evidence type="ECO:0000256" key="1">
    <source>
        <dbReference type="ARBA" id="ARBA00022692"/>
    </source>
</evidence>
<reference evidence="6" key="1">
    <citation type="submission" date="2021-04" db="EMBL/GenBank/DDBJ databases">
        <title>The complete genome sequence of Caulobacter sp. S6.</title>
        <authorList>
            <person name="Tang Y."/>
            <person name="Ouyang W."/>
            <person name="Liu Q."/>
            <person name="Huang B."/>
            <person name="Guo Z."/>
            <person name="Lei P."/>
        </authorList>
    </citation>
    <scope>NUCLEOTIDE SEQUENCE</scope>
    <source>
        <strain evidence="6">S6</strain>
        <plasmid evidence="6">unnamed</plasmid>
    </source>
</reference>
<evidence type="ECO:0000313" key="6">
    <source>
        <dbReference type="EMBL" id="QUD91000.1"/>
    </source>
</evidence>
<dbReference type="GO" id="GO:0022857">
    <property type="term" value="F:transmembrane transporter activity"/>
    <property type="evidence" value="ECO:0007669"/>
    <property type="project" value="InterPro"/>
</dbReference>
<evidence type="ECO:0000259" key="5">
    <source>
        <dbReference type="PROSITE" id="PS50850"/>
    </source>
</evidence>
<feature type="transmembrane region" description="Helical" evidence="4">
    <location>
        <begin position="218"/>
        <end position="241"/>
    </location>
</feature>
<feature type="transmembrane region" description="Helical" evidence="4">
    <location>
        <begin position="261"/>
        <end position="281"/>
    </location>
</feature>
<geneLocation type="plasmid" evidence="6 7">
    <name>unnamed</name>
</geneLocation>